<dbReference type="EMBL" id="RBNL01000399">
    <property type="protein sequence ID" value="RMM02585.1"/>
    <property type="molecule type" value="Genomic_DNA"/>
</dbReference>
<comment type="caution">
    <text evidence="2">The sequence shown here is derived from an EMBL/GenBank/DDBJ whole genome shotgun (WGS) entry which is preliminary data.</text>
</comment>
<feature type="region of interest" description="Disordered" evidence="1">
    <location>
        <begin position="1"/>
        <end position="24"/>
    </location>
</feature>
<gene>
    <name evidence="2" type="ORF">APX70_02081</name>
</gene>
<dbReference type="Proteomes" id="UP000282378">
    <property type="component" value="Unassembled WGS sequence"/>
</dbReference>
<sequence>MDRVESKRAGHTLLQASPRHFIPIPSGDTTAAIHGQHSRIDELALDQREDSISEIISTPYLSARQPRPHL</sequence>
<dbReference type="AlphaFoldDB" id="A0A3M3AQ16"/>
<proteinExistence type="predicted"/>
<evidence type="ECO:0000313" key="3">
    <source>
        <dbReference type="Proteomes" id="UP000282378"/>
    </source>
</evidence>
<feature type="non-terminal residue" evidence="2">
    <location>
        <position position="70"/>
    </location>
</feature>
<evidence type="ECO:0000313" key="2">
    <source>
        <dbReference type="EMBL" id="RMM02585.1"/>
    </source>
</evidence>
<evidence type="ECO:0000256" key="1">
    <source>
        <dbReference type="SAM" id="MobiDB-lite"/>
    </source>
</evidence>
<reference evidence="2 3" key="1">
    <citation type="submission" date="2018-08" db="EMBL/GenBank/DDBJ databases">
        <title>Recombination of ecologically and evolutionarily significant loci maintains genetic cohesion in the Pseudomonas syringae species complex.</title>
        <authorList>
            <person name="Dillon M."/>
            <person name="Thakur S."/>
            <person name="Almeida R.N.D."/>
            <person name="Weir B.S."/>
            <person name="Guttman D.S."/>
        </authorList>
    </citation>
    <scope>NUCLEOTIDE SEQUENCE [LARGE SCALE GENOMIC DNA]</scope>
    <source>
        <strain evidence="2 3">88_10</strain>
    </source>
</reference>
<organism evidence="2 3">
    <name type="scientific">Pseudomonas syringae pv. maculicola</name>
    <dbReference type="NCBI Taxonomy" id="59511"/>
    <lineage>
        <taxon>Bacteria</taxon>
        <taxon>Pseudomonadati</taxon>
        <taxon>Pseudomonadota</taxon>
        <taxon>Gammaproteobacteria</taxon>
        <taxon>Pseudomonadales</taxon>
        <taxon>Pseudomonadaceae</taxon>
        <taxon>Pseudomonas</taxon>
    </lineage>
</organism>
<protein>
    <submittedName>
        <fullName evidence="2">Uncharacterized protein</fullName>
    </submittedName>
</protein>
<name>A0A3M3AQ16_PSEYM</name>
<accession>A0A3M3AQ16</accession>